<evidence type="ECO:0000256" key="6">
    <source>
        <dbReference type="SAM" id="MobiDB-lite"/>
    </source>
</evidence>
<dbReference type="Pfam" id="PF00018">
    <property type="entry name" value="SH3_1"/>
    <property type="match status" value="1"/>
</dbReference>
<dbReference type="GO" id="GO:0099072">
    <property type="term" value="P:regulation of postsynaptic membrane neurotransmitter receptor levels"/>
    <property type="evidence" value="ECO:0007669"/>
    <property type="project" value="TreeGrafter"/>
</dbReference>
<dbReference type="PANTHER" id="PTHR23119:SF6">
    <property type="entry name" value="DISKS LARGE HOMOLOG 2"/>
    <property type="match status" value="1"/>
</dbReference>
<dbReference type="GO" id="GO:0016323">
    <property type="term" value="C:basolateral plasma membrane"/>
    <property type="evidence" value="ECO:0007669"/>
    <property type="project" value="TreeGrafter"/>
</dbReference>
<dbReference type="CDD" id="cd00071">
    <property type="entry name" value="GMPK"/>
    <property type="match status" value="1"/>
</dbReference>
<evidence type="ECO:0000256" key="2">
    <source>
        <dbReference type="ARBA" id="ARBA00007014"/>
    </source>
</evidence>
<dbReference type="FunFam" id="2.30.42.10:FF:000091">
    <property type="entry name" value="disks large homolog 1 isoform X8"/>
    <property type="match status" value="1"/>
</dbReference>
<dbReference type="GO" id="GO:0097120">
    <property type="term" value="P:receptor localization to synapse"/>
    <property type="evidence" value="ECO:0007669"/>
    <property type="project" value="TreeGrafter"/>
</dbReference>
<evidence type="ECO:0000256" key="5">
    <source>
        <dbReference type="PROSITE-ProRule" id="PRU00192"/>
    </source>
</evidence>
<protein>
    <submittedName>
        <fullName evidence="10">Discs, large homolog 2 (Drosophila)</fullName>
    </submittedName>
</protein>
<dbReference type="FunFam" id="2.30.42.10:FF:000001">
    <property type="entry name" value="Disks large homolog 1 isoform 2"/>
    <property type="match status" value="1"/>
</dbReference>
<dbReference type="CDD" id="cd06723">
    <property type="entry name" value="PDZ1_Dlg1-2-4-like"/>
    <property type="match status" value="1"/>
</dbReference>
<dbReference type="GO" id="GO:0045197">
    <property type="term" value="P:establishment or maintenance of epithelial cell apical/basal polarity"/>
    <property type="evidence" value="ECO:0007669"/>
    <property type="project" value="TreeGrafter"/>
</dbReference>
<dbReference type="InterPro" id="IPR019583">
    <property type="entry name" value="DLG1-4_PDZ_assoc"/>
</dbReference>
<dbReference type="GO" id="GO:0043005">
    <property type="term" value="C:neuron projection"/>
    <property type="evidence" value="ECO:0007669"/>
    <property type="project" value="InterPro"/>
</dbReference>
<name>A0A8C7ZQG0_9TELE</name>
<dbReference type="InterPro" id="IPR019590">
    <property type="entry name" value="DLG1_PEST_dom"/>
</dbReference>
<dbReference type="SMART" id="SM00228">
    <property type="entry name" value="PDZ"/>
    <property type="match status" value="3"/>
</dbReference>
<comment type="similarity">
    <text evidence="2">Belongs to the MAGUK family.</text>
</comment>
<dbReference type="SUPFAM" id="SSF50044">
    <property type="entry name" value="SH3-domain"/>
    <property type="match status" value="1"/>
</dbReference>
<dbReference type="Ensembl" id="ENSOSIT00000047773.1">
    <property type="protein sequence ID" value="ENSOSIP00000045421.1"/>
    <property type="gene ID" value="ENSOSIG00000021621.1"/>
</dbReference>
<dbReference type="Pfam" id="PF00625">
    <property type="entry name" value="Guanylate_kin"/>
    <property type="match status" value="1"/>
</dbReference>
<dbReference type="Gene3D" id="2.30.42.10">
    <property type="match status" value="3"/>
</dbReference>
<dbReference type="FunFam" id="3.40.50.300:FF:001402">
    <property type="entry name" value="Discs, large homolog 3 (Drosophila)"/>
    <property type="match status" value="1"/>
</dbReference>
<feature type="domain" description="PDZ" evidence="9">
    <location>
        <begin position="97"/>
        <end position="184"/>
    </location>
</feature>
<dbReference type="InterPro" id="IPR008145">
    <property type="entry name" value="GK/Ca_channel_bsu"/>
</dbReference>
<dbReference type="PROSITE" id="PS50002">
    <property type="entry name" value="SH3"/>
    <property type="match status" value="1"/>
</dbReference>
<comment type="subcellular location">
    <subcellularLocation>
        <location evidence="1">Membrane</location>
    </subcellularLocation>
</comment>
<dbReference type="Pfam" id="PF00595">
    <property type="entry name" value="PDZ"/>
    <property type="match status" value="3"/>
</dbReference>
<dbReference type="SUPFAM" id="SSF50156">
    <property type="entry name" value="PDZ domain-like"/>
    <property type="match status" value="3"/>
</dbReference>
<evidence type="ECO:0000259" key="8">
    <source>
        <dbReference type="PROSITE" id="PS50052"/>
    </source>
</evidence>
<dbReference type="Pfam" id="PF10600">
    <property type="entry name" value="PDZ_assoc"/>
    <property type="match status" value="1"/>
</dbReference>
<dbReference type="GeneTree" id="ENSGT00940000155156"/>
<dbReference type="InterPro" id="IPR050614">
    <property type="entry name" value="Synaptic_Scaffolding_LAP-MAGUK"/>
</dbReference>
<dbReference type="GO" id="GO:0019901">
    <property type="term" value="F:protein kinase binding"/>
    <property type="evidence" value="ECO:0007669"/>
    <property type="project" value="TreeGrafter"/>
</dbReference>
<dbReference type="InterPro" id="IPR027417">
    <property type="entry name" value="P-loop_NTPase"/>
</dbReference>
<dbReference type="Proteomes" id="UP000694383">
    <property type="component" value="Unplaced"/>
</dbReference>
<dbReference type="Gene3D" id="3.30.63.10">
    <property type="entry name" value="Guanylate Kinase phosphate binding domain"/>
    <property type="match status" value="1"/>
</dbReference>
<dbReference type="PIRSF" id="PIRSF001741">
    <property type="entry name" value="MAGUK_DLGH"/>
    <property type="match status" value="1"/>
</dbReference>
<dbReference type="FunFam" id="3.30.63.10:FF:000001">
    <property type="entry name" value="Disks large homolog 1 isoform 2"/>
    <property type="match status" value="1"/>
</dbReference>
<dbReference type="InterPro" id="IPR016313">
    <property type="entry name" value="DLG1-like"/>
</dbReference>
<dbReference type="GO" id="GO:0043113">
    <property type="term" value="P:receptor clustering"/>
    <property type="evidence" value="ECO:0007669"/>
    <property type="project" value="TreeGrafter"/>
</dbReference>
<evidence type="ECO:0000256" key="4">
    <source>
        <dbReference type="ARBA" id="ARBA00022737"/>
    </source>
</evidence>
<evidence type="ECO:0000313" key="10">
    <source>
        <dbReference type="Ensembl" id="ENSOSIP00000045421.1"/>
    </source>
</evidence>
<evidence type="ECO:0000259" key="7">
    <source>
        <dbReference type="PROSITE" id="PS50002"/>
    </source>
</evidence>
<reference evidence="10" key="2">
    <citation type="submission" date="2025-09" db="UniProtKB">
        <authorList>
            <consortium name="Ensembl"/>
        </authorList>
    </citation>
    <scope>IDENTIFICATION</scope>
</reference>
<dbReference type="SMART" id="SM01277">
    <property type="entry name" value="MAGUK_N_PEST"/>
    <property type="match status" value="1"/>
</dbReference>
<dbReference type="AlphaFoldDB" id="A0A8C7ZQG0"/>
<feature type="domain" description="PDZ" evidence="9">
    <location>
        <begin position="412"/>
        <end position="493"/>
    </location>
</feature>
<dbReference type="GO" id="GO:0098609">
    <property type="term" value="P:cell-cell adhesion"/>
    <property type="evidence" value="ECO:0007669"/>
    <property type="project" value="TreeGrafter"/>
</dbReference>
<dbReference type="SMART" id="SM00326">
    <property type="entry name" value="SH3"/>
    <property type="match status" value="1"/>
</dbReference>
<dbReference type="GO" id="GO:0007268">
    <property type="term" value="P:chemical synaptic transmission"/>
    <property type="evidence" value="ECO:0007669"/>
    <property type="project" value="InterPro"/>
</dbReference>
<dbReference type="InterPro" id="IPR001478">
    <property type="entry name" value="PDZ"/>
</dbReference>
<accession>A0A8C7ZQG0</accession>
<keyword evidence="11" id="KW-1185">Reference proteome</keyword>
<dbReference type="Pfam" id="PF10608">
    <property type="entry name" value="MAGUK_N_PEST"/>
    <property type="match status" value="1"/>
</dbReference>
<dbReference type="Gene3D" id="2.30.30.40">
    <property type="entry name" value="SH3 Domains"/>
    <property type="match status" value="1"/>
</dbReference>
<dbReference type="GO" id="GO:0031594">
    <property type="term" value="C:neuromuscular junction"/>
    <property type="evidence" value="ECO:0007669"/>
    <property type="project" value="InterPro"/>
</dbReference>
<dbReference type="FunFam" id="2.30.30.40:FF:000027">
    <property type="entry name" value="Disks large homolog 3 isoform 1"/>
    <property type="match status" value="1"/>
</dbReference>
<feature type="domain" description="PDZ" evidence="9">
    <location>
        <begin position="192"/>
        <end position="279"/>
    </location>
</feature>
<dbReference type="FunFam" id="2.30.42.10:FF:000002">
    <property type="entry name" value="Disks large homolog 4 isoform 2"/>
    <property type="match status" value="1"/>
</dbReference>
<feature type="compositionally biased region" description="Polar residues" evidence="6">
    <location>
        <begin position="369"/>
        <end position="382"/>
    </location>
</feature>
<evidence type="ECO:0000256" key="1">
    <source>
        <dbReference type="ARBA" id="ARBA00004370"/>
    </source>
</evidence>
<dbReference type="GO" id="GO:0098839">
    <property type="term" value="C:postsynaptic density membrane"/>
    <property type="evidence" value="ECO:0007669"/>
    <property type="project" value="TreeGrafter"/>
</dbReference>
<dbReference type="PROSITE" id="PS50052">
    <property type="entry name" value="GUANYLATE_KINASE_2"/>
    <property type="match status" value="1"/>
</dbReference>
<dbReference type="InterPro" id="IPR008144">
    <property type="entry name" value="Guanylate_kin-like_dom"/>
</dbReference>
<evidence type="ECO:0000259" key="9">
    <source>
        <dbReference type="PROSITE" id="PS50106"/>
    </source>
</evidence>
<feature type="domain" description="SH3" evidence="7">
    <location>
        <begin position="527"/>
        <end position="597"/>
    </location>
</feature>
<feature type="domain" description="Guanylate kinase-like" evidence="8">
    <location>
        <begin position="670"/>
        <end position="845"/>
    </location>
</feature>
<dbReference type="InterPro" id="IPR020590">
    <property type="entry name" value="Guanylate_kinase_CS"/>
</dbReference>
<dbReference type="Gene3D" id="3.40.50.300">
    <property type="entry name" value="P-loop containing nucleotide triphosphate hydrolases"/>
    <property type="match status" value="1"/>
</dbReference>
<dbReference type="SUPFAM" id="SSF52540">
    <property type="entry name" value="P-loop containing nucleoside triphosphate hydrolases"/>
    <property type="match status" value="1"/>
</dbReference>
<dbReference type="InterPro" id="IPR036034">
    <property type="entry name" value="PDZ_sf"/>
</dbReference>
<dbReference type="PROSITE" id="PS50106">
    <property type="entry name" value="PDZ"/>
    <property type="match status" value="3"/>
</dbReference>
<reference evidence="10" key="1">
    <citation type="submission" date="2025-08" db="UniProtKB">
        <authorList>
            <consortium name="Ensembl"/>
        </authorList>
    </citation>
    <scope>IDENTIFICATION</scope>
</reference>
<dbReference type="CDD" id="cd06724">
    <property type="entry name" value="PDZ2_Dlg1-2-4-like"/>
    <property type="match status" value="1"/>
</dbReference>
<dbReference type="SMART" id="SM00072">
    <property type="entry name" value="GuKc"/>
    <property type="match status" value="1"/>
</dbReference>
<dbReference type="InterPro" id="IPR001452">
    <property type="entry name" value="SH3_domain"/>
</dbReference>
<proteinExistence type="inferred from homology"/>
<dbReference type="GO" id="GO:0035255">
    <property type="term" value="F:ionotropic glutamate receptor binding"/>
    <property type="evidence" value="ECO:0007669"/>
    <property type="project" value="TreeGrafter"/>
</dbReference>
<dbReference type="PROSITE" id="PS00856">
    <property type="entry name" value="GUANYLATE_KINASE_1"/>
    <property type="match status" value="1"/>
</dbReference>
<dbReference type="InterPro" id="IPR036028">
    <property type="entry name" value="SH3-like_dom_sf"/>
</dbReference>
<sequence>TTFTTASDQIKCTQLHCQEEDPHSPGQGFPGLNNELHAPELVHVSEKSLSEIENVHGYVSHSHISPLKFCHMLYVSPDCLSFFCQVNGIETQYDFEEITLERSNSGLGFSIAGGTDNPHFGEDPGIYITKIIPGGAAAEDGRLKVNDCILRVNDADVAIVSHGKAVEALKVAGSVVHLYVRRRRPAPETVVEIKITKGLKGLGFSIAGGVGNQHLPGDNSIFITKIIDGGAAQKDGRLHVGDRLLMVNNCSVEDVSHEDAVTILKTTSDEVFLKVAKATQVYLSDSYGLSNVKRSFSPTMESLTSSPIIFRTPDFRSDLCSASPTSHSPLNMHLQDEDEISRPPEPVYSTVNKHCEKAPSPRHSFPADFNQSPLHSSPQPNCHLNPLPDPNARYSPLPSSQASRRISLEPRKVVLHKGSTGLGFNIVGGEDGEGIFVSFILAGGPADLSGELRRGDQILSVNGIDLREATHEQAAAALKGAGQVVTIFAQYRPEEYSRFEAKIHDLREQMMNHSMSSGSGSLRTNQKKSLYVRALFDYEKSKDSGLPSQGLSFRYGDILHVINAADDEWWQARRVTLHGDSEEMGVIPSKRRVERKDRARLKTVKFNAKLGSSDSRASFTDTHKKNFTFTRKFPFYKNKEDEQDGSDSQRNKDEGILSYESVLRQEIDYARPVIILGPMKDRINEDLISEFPDKFGSCVPHTTRQRRDGEVDGRDYHFVTSREQMERDIQEHKFIEAGQYNDNLYGTSVQSVKYVAERGKHCILDVSGNAIKRLQVAHLFPIAIFIKPKSVESLLDMNKRLSEEQARKMFDRAMKLEQEFGEFFTAMVQGDSLEDMYNQCKQVIEENSGPYIWIPAKEKL</sequence>
<dbReference type="CDD" id="cd06795">
    <property type="entry name" value="PDZ3_Dlg1-2-4-like"/>
    <property type="match status" value="1"/>
</dbReference>
<evidence type="ECO:0000256" key="3">
    <source>
        <dbReference type="ARBA" id="ARBA00022443"/>
    </source>
</evidence>
<organism evidence="10 11">
    <name type="scientific">Oryzias sinensis</name>
    <name type="common">Chinese medaka</name>
    <dbReference type="NCBI Taxonomy" id="183150"/>
    <lineage>
        <taxon>Eukaryota</taxon>
        <taxon>Metazoa</taxon>
        <taxon>Chordata</taxon>
        <taxon>Craniata</taxon>
        <taxon>Vertebrata</taxon>
        <taxon>Euteleostomi</taxon>
        <taxon>Actinopterygii</taxon>
        <taxon>Neopterygii</taxon>
        <taxon>Teleostei</taxon>
        <taxon>Neoteleostei</taxon>
        <taxon>Acanthomorphata</taxon>
        <taxon>Ovalentaria</taxon>
        <taxon>Atherinomorphae</taxon>
        <taxon>Beloniformes</taxon>
        <taxon>Adrianichthyidae</taxon>
        <taxon>Oryziinae</taxon>
        <taxon>Oryzias</taxon>
    </lineage>
</organism>
<dbReference type="PANTHER" id="PTHR23119">
    <property type="entry name" value="DISCS LARGE"/>
    <property type="match status" value="1"/>
</dbReference>
<keyword evidence="3 5" id="KW-0728">SH3 domain</keyword>
<feature type="region of interest" description="Disordered" evidence="6">
    <location>
        <begin position="340"/>
        <end position="405"/>
    </location>
</feature>
<keyword evidence="4" id="KW-0677">Repeat</keyword>
<evidence type="ECO:0000313" key="11">
    <source>
        <dbReference type="Proteomes" id="UP000694383"/>
    </source>
</evidence>